<comment type="caution">
    <text evidence="1">The sequence shown here is derived from an EMBL/GenBank/DDBJ whole genome shotgun (WGS) entry which is preliminary data.</text>
</comment>
<reference evidence="1" key="1">
    <citation type="submission" date="2020-12" db="EMBL/GenBank/DDBJ databases">
        <title>Metabolic potential, ecology and presence of endohyphal bacteria is reflected in genomic diversity of Mucoromycotina.</title>
        <authorList>
            <person name="Muszewska A."/>
            <person name="Okrasinska A."/>
            <person name="Steczkiewicz K."/>
            <person name="Drgas O."/>
            <person name="Orlowska M."/>
            <person name="Perlinska-Lenart U."/>
            <person name="Aleksandrzak-Piekarczyk T."/>
            <person name="Szatraj K."/>
            <person name="Zielenkiewicz U."/>
            <person name="Pilsyk S."/>
            <person name="Malc E."/>
            <person name="Mieczkowski P."/>
            <person name="Kruszewska J.S."/>
            <person name="Biernat P."/>
            <person name="Pawlowska J."/>
        </authorList>
    </citation>
    <scope>NUCLEOTIDE SEQUENCE</scope>
    <source>
        <strain evidence="1">CBS 226.32</strain>
    </source>
</reference>
<proteinExistence type="predicted"/>
<protein>
    <submittedName>
        <fullName evidence="1">Uncharacterized protein</fullName>
    </submittedName>
</protein>
<name>A0A8H7QDK1_9FUNG</name>
<dbReference type="AlphaFoldDB" id="A0A8H7QDK1"/>
<accession>A0A8H7QDK1</accession>
<evidence type="ECO:0000313" key="1">
    <source>
        <dbReference type="EMBL" id="KAG2190009.1"/>
    </source>
</evidence>
<keyword evidence="2" id="KW-1185">Reference proteome</keyword>
<dbReference type="OrthoDB" id="2284087at2759"/>
<organism evidence="1 2">
    <name type="scientific">Mucor plumbeus</name>
    <dbReference type="NCBI Taxonomy" id="97098"/>
    <lineage>
        <taxon>Eukaryota</taxon>
        <taxon>Fungi</taxon>
        <taxon>Fungi incertae sedis</taxon>
        <taxon>Mucoromycota</taxon>
        <taxon>Mucoromycotina</taxon>
        <taxon>Mucoromycetes</taxon>
        <taxon>Mucorales</taxon>
        <taxon>Mucorineae</taxon>
        <taxon>Mucoraceae</taxon>
        <taxon>Mucor</taxon>
    </lineage>
</organism>
<dbReference type="EMBL" id="JAEPRC010001092">
    <property type="protein sequence ID" value="KAG2190009.1"/>
    <property type="molecule type" value="Genomic_DNA"/>
</dbReference>
<evidence type="ECO:0000313" key="2">
    <source>
        <dbReference type="Proteomes" id="UP000650833"/>
    </source>
</evidence>
<gene>
    <name evidence="1" type="ORF">INT46_005691</name>
</gene>
<sequence>MSHYKHVPFTSSLQMWSPSSSSISLDYNMTEFPYSAAISTQTVANHYHHEPLFYPAACIICGLFHHPVPHTMMNSATQQPSSTTVATTATTTITILTPAPSTSSLPIIPLERKRKKKNSKMTRKMKHLFLKYIQMIYHKFTYTFKIAFRKRHNIYPLKRHEQ</sequence>
<dbReference type="Proteomes" id="UP000650833">
    <property type="component" value="Unassembled WGS sequence"/>
</dbReference>